<evidence type="ECO:0000256" key="1">
    <source>
        <dbReference type="SAM" id="MobiDB-lite"/>
    </source>
</evidence>
<evidence type="ECO:0000313" key="2">
    <source>
        <dbReference type="EMBL" id="PFX11141.1"/>
    </source>
</evidence>
<protein>
    <submittedName>
        <fullName evidence="2">Uncharacterized protein</fullName>
    </submittedName>
</protein>
<feature type="region of interest" description="Disordered" evidence="1">
    <location>
        <begin position="1"/>
        <end position="39"/>
    </location>
</feature>
<accession>A0A2B4R0B4</accession>
<keyword evidence="3" id="KW-1185">Reference proteome</keyword>
<name>A0A2B4R0B4_STYPI</name>
<proteinExistence type="predicted"/>
<comment type="caution">
    <text evidence="2">The sequence shown here is derived from an EMBL/GenBank/DDBJ whole genome shotgun (WGS) entry which is preliminary data.</text>
</comment>
<dbReference type="EMBL" id="LSMT01003511">
    <property type="protein sequence ID" value="PFX11141.1"/>
    <property type="molecule type" value="Genomic_DNA"/>
</dbReference>
<reference evidence="3" key="1">
    <citation type="journal article" date="2017" name="bioRxiv">
        <title>Comparative analysis of the genomes of Stylophora pistillata and Acropora digitifera provides evidence for extensive differences between species of corals.</title>
        <authorList>
            <person name="Voolstra C.R."/>
            <person name="Li Y."/>
            <person name="Liew Y.J."/>
            <person name="Baumgarten S."/>
            <person name="Zoccola D."/>
            <person name="Flot J.-F."/>
            <person name="Tambutte S."/>
            <person name="Allemand D."/>
            <person name="Aranda M."/>
        </authorList>
    </citation>
    <scope>NUCLEOTIDE SEQUENCE [LARGE SCALE GENOMIC DNA]</scope>
</reference>
<sequence>MKEADVQKSQTYDEKSVRTLEETEGGVPEGTRQEGRHTYHSKYTIHRHYYEPYEILVTKSYSTMALNEKEEQGMNSIVNPTITDSVIEAGTLNLGVSPGAITTNLMQVDTAAEVQAVETLNRSTDYSKNFVDEEMRDIFSHHASIMPLKKDKQYNVKTHYVRLQIPIQPEHAALDNTSQENIEVLENYGIDLIRKNSKEIAFILDVLKDRFGSTQH</sequence>
<dbReference type="AlphaFoldDB" id="A0A2B4R0B4"/>
<dbReference type="Proteomes" id="UP000225706">
    <property type="component" value="Unassembled WGS sequence"/>
</dbReference>
<feature type="compositionally biased region" description="Basic and acidic residues" evidence="1">
    <location>
        <begin position="1"/>
        <end position="21"/>
    </location>
</feature>
<evidence type="ECO:0000313" key="3">
    <source>
        <dbReference type="Proteomes" id="UP000225706"/>
    </source>
</evidence>
<organism evidence="2 3">
    <name type="scientific">Stylophora pistillata</name>
    <name type="common">Smooth cauliflower coral</name>
    <dbReference type="NCBI Taxonomy" id="50429"/>
    <lineage>
        <taxon>Eukaryota</taxon>
        <taxon>Metazoa</taxon>
        <taxon>Cnidaria</taxon>
        <taxon>Anthozoa</taxon>
        <taxon>Hexacorallia</taxon>
        <taxon>Scleractinia</taxon>
        <taxon>Astrocoeniina</taxon>
        <taxon>Pocilloporidae</taxon>
        <taxon>Stylophora</taxon>
    </lineage>
</organism>
<gene>
    <name evidence="2" type="ORF">AWC38_SpisGene25348</name>
</gene>